<dbReference type="Pfam" id="PF07963">
    <property type="entry name" value="N_methyl"/>
    <property type="match status" value="1"/>
</dbReference>
<dbReference type="Pfam" id="PF12019">
    <property type="entry name" value="GspH"/>
    <property type="match status" value="1"/>
</dbReference>
<keyword evidence="6 8" id="KW-1133">Transmembrane helix</keyword>
<sequence>MTHHTRTRADRDAGYTLVEVVVTLGLMALMMTIAVSGWNSWAASRQHSGTAQEITVYLRQAQQRAVTEGRATCVQFDTTRSEWSIFRGSCDATDKILVQGPVATQSPRVRIASATFTGSATAQPGVTFDARGTAWPGAVHIVRSGSDKTYVVTVEGLTGRVALS</sequence>
<keyword evidence="5 8" id="KW-0812">Transmembrane</keyword>
<evidence type="ECO:0000256" key="7">
    <source>
        <dbReference type="ARBA" id="ARBA00023136"/>
    </source>
</evidence>
<dbReference type="GO" id="GO:0005886">
    <property type="term" value="C:plasma membrane"/>
    <property type="evidence" value="ECO:0007669"/>
    <property type="project" value="UniProtKB-SubCell"/>
</dbReference>
<name>A0A2T8F750_9ACTN</name>
<reference evidence="10 11" key="1">
    <citation type="submission" date="2018-04" db="EMBL/GenBank/DDBJ databases">
        <title>Genome of Nocardioides gansuensis WSJ-1.</title>
        <authorList>
            <person name="Wu S."/>
            <person name="Wang G."/>
        </authorList>
    </citation>
    <scope>NUCLEOTIDE SEQUENCE [LARGE SCALE GENOMIC DNA]</scope>
    <source>
        <strain evidence="10 11">WSJ-1</strain>
    </source>
</reference>
<dbReference type="Proteomes" id="UP000246018">
    <property type="component" value="Unassembled WGS sequence"/>
</dbReference>
<accession>A0A2T8F750</accession>
<dbReference type="GO" id="GO:0015628">
    <property type="term" value="P:protein secretion by the type II secretion system"/>
    <property type="evidence" value="ECO:0007669"/>
    <property type="project" value="InterPro"/>
</dbReference>
<dbReference type="InterPro" id="IPR045584">
    <property type="entry name" value="Pilin-like"/>
</dbReference>
<comment type="subcellular location">
    <subcellularLocation>
        <location evidence="1">Cell inner membrane</location>
        <topology evidence="1">Single-pass membrane protein</topology>
    </subcellularLocation>
</comment>
<evidence type="ECO:0000256" key="2">
    <source>
        <dbReference type="ARBA" id="ARBA00022475"/>
    </source>
</evidence>
<dbReference type="InterPro" id="IPR012902">
    <property type="entry name" value="N_methyl_site"/>
</dbReference>
<proteinExistence type="predicted"/>
<evidence type="ECO:0000313" key="10">
    <source>
        <dbReference type="EMBL" id="PVG81541.1"/>
    </source>
</evidence>
<evidence type="ECO:0000256" key="1">
    <source>
        <dbReference type="ARBA" id="ARBA00004377"/>
    </source>
</evidence>
<evidence type="ECO:0000256" key="3">
    <source>
        <dbReference type="ARBA" id="ARBA00022481"/>
    </source>
</evidence>
<keyword evidence="7 8" id="KW-0472">Membrane</keyword>
<keyword evidence="3" id="KW-0488">Methylation</keyword>
<evidence type="ECO:0000256" key="8">
    <source>
        <dbReference type="SAM" id="Phobius"/>
    </source>
</evidence>
<dbReference type="Gene3D" id="3.55.40.10">
    <property type="entry name" value="minor pseudopilin epsh domain"/>
    <property type="match status" value="1"/>
</dbReference>
<comment type="caution">
    <text evidence="10">The sequence shown here is derived from an EMBL/GenBank/DDBJ whole genome shotgun (WGS) entry which is preliminary data.</text>
</comment>
<dbReference type="RefSeq" id="WP_116573308.1">
    <property type="nucleotide sequence ID" value="NZ_QDGZ01000007.1"/>
</dbReference>
<dbReference type="OrthoDB" id="3785438at2"/>
<dbReference type="NCBIfam" id="TIGR02532">
    <property type="entry name" value="IV_pilin_GFxxxE"/>
    <property type="match status" value="1"/>
</dbReference>
<feature type="transmembrane region" description="Helical" evidence="8">
    <location>
        <begin position="20"/>
        <end position="38"/>
    </location>
</feature>
<feature type="domain" description="General secretion pathway GspH" evidence="9">
    <location>
        <begin position="50"/>
        <end position="156"/>
    </location>
</feature>
<evidence type="ECO:0000256" key="6">
    <source>
        <dbReference type="ARBA" id="ARBA00022989"/>
    </source>
</evidence>
<evidence type="ECO:0000313" key="11">
    <source>
        <dbReference type="Proteomes" id="UP000246018"/>
    </source>
</evidence>
<evidence type="ECO:0000256" key="4">
    <source>
        <dbReference type="ARBA" id="ARBA00022519"/>
    </source>
</evidence>
<keyword evidence="2" id="KW-1003">Cell membrane</keyword>
<organism evidence="10 11">
    <name type="scientific">Nocardioides gansuensis</name>
    <dbReference type="NCBI Taxonomy" id="2138300"/>
    <lineage>
        <taxon>Bacteria</taxon>
        <taxon>Bacillati</taxon>
        <taxon>Actinomycetota</taxon>
        <taxon>Actinomycetes</taxon>
        <taxon>Propionibacteriales</taxon>
        <taxon>Nocardioidaceae</taxon>
        <taxon>Nocardioides</taxon>
    </lineage>
</organism>
<keyword evidence="4" id="KW-0997">Cell inner membrane</keyword>
<protein>
    <submittedName>
        <fullName evidence="10">Type II secretion system protein GspH</fullName>
    </submittedName>
</protein>
<dbReference type="SUPFAM" id="SSF54523">
    <property type="entry name" value="Pili subunits"/>
    <property type="match status" value="1"/>
</dbReference>
<dbReference type="PROSITE" id="PS00409">
    <property type="entry name" value="PROKAR_NTER_METHYL"/>
    <property type="match status" value="1"/>
</dbReference>
<dbReference type="EMBL" id="QDGZ01000007">
    <property type="protein sequence ID" value="PVG81541.1"/>
    <property type="molecule type" value="Genomic_DNA"/>
</dbReference>
<evidence type="ECO:0000259" key="9">
    <source>
        <dbReference type="Pfam" id="PF12019"/>
    </source>
</evidence>
<dbReference type="InterPro" id="IPR022346">
    <property type="entry name" value="T2SS_GspH"/>
</dbReference>
<dbReference type="AlphaFoldDB" id="A0A2T8F750"/>
<evidence type="ECO:0000256" key="5">
    <source>
        <dbReference type="ARBA" id="ARBA00022692"/>
    </source>
</evidence>
<gene>
    <name evidence="10" type="primary">gspH</name>
    <name evidence="10" type="ORF">DDE18_16140</name>
</gene>
<keyword evidence="11" id="KW-1185">Reference proteome</keyword>
<dbReference type="GO" id="GO:0015627">
    <property type="term" value="C:type II protein secretion system complex"/>
    <property type="evidence" value="ECO:0007669"/>
    <property type="project" value="InterPro"/>
</dbReference>